<reference evidence="2" key="4">
    <citation type="submission" date="2024-01" db="EMBL/GenBank/DDBJ databases">
        <authorList>
            <person name="Macesic N."/>
        </authorList>
    </citation>
    <scope>NUCLEOTIDE SEQUENCE</scope>
    <source>
        <strain evidence="2">CPO071</strain>
    </source>
</reference>
<feature type="transmembrane region" description="Helical" evidence="1">
    <location>
        <begin position="121"/>
        <end position="140"/>
    </location>
</feature>
<feature type="transmembrane region" description="Helical" evidence="1">
    <location>
        <begin position="92"/>
        <end position="115"/>
    </location>
</feature>
<keyword evidence="1" id="KW-0472">Membrane</keyword>
<evidence type="ECO:0000313" key="2">
    <source>
        <dbReference type="EMBL" id="MEC6060496.1"/>
    </source>
</evidence>
<accession>A0A2N4Z2N0</accession>
<keyword evidence="1" id="KW-1133">Transmembrane helix</keyword>
<dbReference type="Proteomes" id="UP000234473">
    <property type="component" value="Unassembled WGS sequence"/>
</dbReference>
<protein>
    <submittedName>
        <fullName evidence="3">DUF417 domain-containing protein</fullName>
    </submittedName>
    <submittedName>
        <fullName evidence="2">DUF417 family protein</fullName>
    </submittedName>
</protein>
<feature type="transmembrane region" description="Helical" evidence="1">
    <location>
        <begin position="21"/>
        <end position="41"/>
    </location>
</feature>
<organism evidence="3 5">
    <name type="scientific">Klebsiella variicola</name>
    <dbReference type="NCBI Taxonomy" id="244366"/>
    <lineage>
        <taxon>Bacteria</taxon>
        <taxon>Pseudomonadati</taxon>
        <taxon>Pseudomonadota</taxon>
        <taxon>Gammaproteobacteria</taxon>
        <taxon>Enterobacterales</taxon>
        <taxon>Enterobacteriaceae</taxon>
        <taxon>Klebsiella/Raoultella group</taxon>
        <taxon>Klebsiella</taxon>
        <taxon>Klebsiella pneumoniae complex</taxon>
    </lineage>
</organism>
<gene>
    <name evidence="4" type="ORF">CWM98_09365</name>
    <name evidence="3" type="ORF">CWN47_12005</name>
    <name evidence="2" type="ORF">QAB22_028995</name>
</gene>
<sequence length="168" mass="18217">MKNNVETQLRRLLRKTSGLDIMVLRLSVIFIFALFGTYKWFAFEANALHHLLPGTWLGALYPALGVQGLSYALGVVENITLLALIAGFFRPAVGAAGALMVAGTGIVTLSLLPQLGRIDSFIIKDVLLIGAGLVLLRHDLRRTLINRRAKQLSAVHKPRSSDALSAMG</sequence>
<keyword evidence="1" id="KW-0812">Transmembrane</keyword>
<dbReference type="EMBL" id="PIDP01000331">
    <property type="protein sequence ID" value="PLM95087.1"/>
    <property type="molecule type" value="Genomic_DNA"/>
</dbReference>
<dbReference type="Proteomes" id="UP000234412">
    <property type="component" value="Unassembled WGS sequence"/>
</dbReference>
<comment type="caution">
    <text evidence="3">The sequence shown here is derived from an EMBL/GenBank/DDBJ whole genome shotgun (WGS) entry which is preliminary data.</text>
</comment>
<feature type="transmembrane region" description="Helical" evidence="1">
    <location>
        <begin position="61"/>
        <end position="85"/>
    </location>
</feature>
<evidence type="ECO:0000313" key="3">
    <source>
        <dbReference type="EMBL" id="PLM95087.1"/>
    </source>
</evidence>
<dbReference type="PANTHER" id="PTHR40106">
    <property type="entry name" value="INNER MEMBRANE PROTEIN RCLC"/>
    <property type="match status" value="1"/>
</dbReference>
<dbReference type="Pfam" id="PF04224">
    <property type="entry name" value="DUF417"/>
    <property type="match status" value="1"/>
</dbReference>
<reference evidence="5 6" key="2">
    <citation type="submission" date="2018-01" db="EMBL/GenBank/DDBJ databases">
        <title>Genomic study of Klebsiella pneumoniae.</title>
        <authorList>
            <person name="Yang Y."/>
            <person name="Bicalho R."/>
        </authorList>
    </citation>
    <scope>NUCLEOTIDE SEQUENCE [LARGE SCALE GENOMIC DNA]</scope>
    <source>
        <strain evidence="4 6">A5</strain>
        <strain evidence="3 5">A8</strain>
    </source>
</reference>
<dbReference type="RefSeq" id="WP_001567380.1">
    <property type="nucleotide sequence ID" value="NZ_BIHQ01000047.1"/>
</dbReference>
<dbReference type="Proteomes" id="UP001176846">
    <property type="component" value="Unassembled WGS sequence"/>
</dbReference>
<reference evidence="5 6" key="1">
    <citation type="submission" date="2017-11" db="EMBL/GenBank/DDBJ databases">
        <authorList>
            <person name="Han C.G."/>
        </authorList>
    </citation>
    <scope>NUCLEOTIDE SEQUENCE [LARGE SCALE GENOMIC DNA]</scope>
    <source>
        <strain evidence="4 6">A5</strain>
        <strain evidence="3 5">A8</strain>
    </source>
</reference>
<dbReference type="GO" id="GO:1901530">
    <property type="term" value="P:response to hypochlorite"/>
    <property type="evidence" value="ECO:0007669"/>
    <property type="project" value="TreeGrafter"/>
</dbReference>
<evidence type="ECO:0000313" key="5">
    <source>
        <dbReference type="Proteomes" id="UP000234412"/>
    </source>
</evidence>
<name>A0A2N4Z2N0_KLEVA</name>
<evidence type="ECO:0000313" key="4">
    <source>
        <dbReference type="EMBL" id="PLP46601.1"/>
    </source>
</evidence>
<dbReference type="EMBL" id="PICB01000366">
    <property type="protein sequence ID" value="PLP46601.1"/>
    <property type="molecule type" value="Genomic_DNA"/>
</dbReference>
<evidence type="ECO:0000256" key="1">
    <source>
        <dbReference type="SAM" id="Phobius"/>
    </source>
</evidence>
<evidence type="ECO:0000313" key="6">
    <source>
        <dbReference type="Proteomes" id="UP000234473"/>
    </source>
</evidence>
<dbReference type="GO" id="GO:0005886">
    <property type="term" value="C:plasma membrane"/>
    <property type="evidence" value="ECO:0007669"/>
    <property type="project" value="TreeGrafter"/>
</dbReference>
<dbReference type="AlphaFoldDB" id="A0A2N4Z2N0"/>
<dbReference type="InterPro" id="IPR007339">
    <property type="entry name" value="RclC-like"/>
</dbReference>
<proteinExistence type="predicted"/>
<reference evidence="2" key="3">
    <citation type="journal article" date="2023" name="Nat. Commun.">
        <title>Genomic dissection of endemic carbapenem resistance reveals metallo-beta-lactamase dissemination through clonal, plasmid and integron transfer.</title>
        <authorList>
            <person name="Macesic N."/>
            <person name="Hawkey J."/>
            <person name="Vezina B."/>
            <person name="Wisniewski J.A."/>
            <person name="Cottingham H."/>
            <person name="Blakeway L.V."/>
            <person name="Harshegyi T."/>
            <person name="Pragastis K."/>
            <person name="Badoordeen G.Z."/>
            <person name="Dennison A."/>
            <person name="Spelman D.W."/>
            <person name="Jenney A.W.J."/>
            <person name="Peleg A.Y."/>
        </authorList>
    </citation>
    <scope>NUCLEOTIDE SEQUENCE</scope>
    <source>
        <strain evidence="2">CPO071</strain>
    </source>
</reference>
<dbReference type="PANTHER" id="PTHR40106:SF1">
    <property type="entry name" value="INNER MEMBRANE PROTEIN RCLC"/>
    <property type="match status" value="1"/>
</dbReference>
<dbReference type="EMBL" id="JARTTN020000002">
    <property type="protein sequence ID" value="MEC6060496.1"/>
    <property type="molecule type" value="Genomic_DNA"/>
</dbReference>